<sequence>MIVHLIPAADWPAEAVRPDPAVGFVHCSDPGSVLLPARALFAGRTDILLLEVDPALVGAPVRWEPGVPPVPGGPWFPHVYGPIPASAVVAVHELPLAGDGDFALPASLALR</sequence>
<dbReference type="RefSeq" id="WP_075972721.1">
    <property type="nucleotide sequence ID" value="NZ_MKQR01000001.1"/>
</dbReference>
<dbReference type="PANTHER" id="PTHR34129">
    <property type="entry name" value="BLR1139 PROTEIN"/>
    <property type="match status" value="1"/>
</dbReference>
<gene>
    <name evidence="1" type="ORF">BJP25_00435</name>
</gene>
<dbReference type="Proteomes" id="UP000186040">
    <property type="component" value="Unassembled WGS sequence"/>
</dbReference>
<evidence type="ECO:0000313" key="1">
    <source>
        <dbReference type="EMBL" id="OLR95592.1"/>
    </source>
</evidence>
<organism evidence="1 2">
    <name type="scientific">Actinokineospora bangkokensis</name>
    <dbReference type="NCBI Taxonomy" id="1193682"/>
    <lineage>
        <taxon>Bacteria</taxon>
        <taxon>Bacillati</taxon>
        <taxon>Actinomycetota</taxon>
        <taxon>Actinomycetes</taxon>
        <taxon>Pseudonocardiales</taxon>
        <taxon>Pseudonocardiaceae</taxon>
        <taxon>Actinokineospora</taxon>
    </lineage>
</organism>
<dbReference type="AlphaFoldDB" id="A0A1Q9LU75"/>
<protein>
    <submittedName>
        <fullName evidence="1">Glutathione S-transferase</fullName>
    </submittedName>
</protein>
<dbReference type="STRING" id="1193682.BJP25_00435"/>
<reference evidence="1 2" key="1">
    <citation type="submission" date="2016-10" db="EMBL/GenBank/DDBJ databases">
        <title>The Draft Genome Sequence of Actinokineospora bangkokensis 44EHWT reveals the biosynthetic pathway of antifungal compounds Thailandins with unusual extender unit butylmalonyl-CoA.</title>
        <authorList>
            <person name="Greule A."/>
            <person name="Intra B."/>
            <person name="Flemming S."/>
            <person name="Rommel M.G."/>
            <person name="Panbangred W."/>
            <person name="Bechthold A."/>
        </authorList>
    </citation>
    <scope>NUCLEOTIDE SEQUENCE [LARGE SCALE GENOMIC DNA]</scope>
    <source>
        <strain evidence="1 2">44EHW</strain>
    </source>
</reference>
<keyword evidence="2" id="KW-1185">Reference proteome</keyword>
<dbReference type="Pfam" id="PF06108">
    <property type="entry name" value="DUF952"/>
    <property type="match status" value="1"/>
</dbReference>
<dbReference type="PANTHER" id="PTHR34129:SF1">
    <property type="entry name" value="DUF952 DOMAIN-CONTAINING PROTEIN"/>
    <property type="match status" value="1"/>
</dbReference>
<dbReference type="InterPro" id="IPR009297">
    <property type="entry name" value="DUF952"/>
</dbReference>
<dbReference type="OrthoDB" id="5638018at2"/>
<dbReference type="SUPFAM" id="SSF56399">
    <property type="entry name" value="ADP-ribosylation"/>
    <property type="match status" value="1"/>
</dbReference>
<evidence type="ECO:0000313" key="2">
    <source>
        <dbReference type="Proteomes" id="UP000186040"/>
    </source>
</evidence>
<dbReference type="GO" id="GO:0016740">
    <property type="term" value="F:transferase activity"/>
    <property type="evidence" value="ECO:0007669"/>
    <property type="project" value="UniProtKB-KW"/>
</dbReference>
<comment type="caution">
    <text evidence="1">The sequence shown here is derived from an EMBL/GenBank/DDBJ whole genome shotgun (WGS) entry which is preliminary data.</text>
</comment>
<accession>A0A1Q9LU75</accession>
<keyword evidence="1" id="KW-0808">Transferase</keyword>
<dbReference type="EMBL" id="MKQR01000001">
    <property type="protein sequence ID" value="OLR95592.1"/>
    <property type="molecule type" value="Genomic_DNA"/>
</dbReference>
<dbReference type="Gene3D" id="3.20.170.20">
    <property type="entry name" value="Protein of unknown function DUF952"/>
    <property type="match status" value="1"/>
</dbReference>
<name>A0A1Q9LU75_9PSEU</name>
<proteinExistence type="predicted"/>